<keyword evidence="3 5" id="KW-1133">Transmembrane helix</keyword>
<dbReference type="Pfam" id="PF13664">
    <property type="entry name" value="DUF4149"/>
    <property type="match status" value="1"/>
</dbReference>
<dbReference type="InterPro" id="IPR025423">
    <property type="entry name" value="TMEM205-like"/>
</dbReference>
<gene>
    <name evidence="8" type="ORF">B0I71DRAFT_127374</name>
    <name evidence="7" type="ORF">YALI1_B11960g</name>
</gene>
<dbReference type="EMBL" id="KZ858952">
    <property type="protein sequence ID" value="RDW28470.1"/>
    <property type="molecule type" value="Genomic_DNA"/>
</dbReference>
<organism evidence="7 9">
    <name type="scientific">Yarrowia lipolytica</name>
    <name type="common">Candida lipolytica</name>
    <dbReference type="NCBI Taxonomy" id="4952"/>
    <lineage>
        <taxon>Eukaryota</taxon>
        <taxon>Fungi</taxon>
        <taxon>Dikarya</taxon>
        <taxon>Ascomycota</taxon>
        <taxon>Saccharomycotina</taxon>
        <taxon>Dipodascomycetes</taxon>
        <taxon>Dipodascales</taxon>
        <taxon>Dipodascales incertae sedis</taxon>
        <taxon>Yarrowia</taxon>
    </lineage>
</organism>
<dbReference type="InterPro" id="IPR053009">
    <property type="entry name" value="Xanthocillin_Biosynth-Assoc"/>
</dbReference>
<comment type="subcellular location">
    <subcellularLocation>
        <location evidence="1">Membrane</location>
    </subcellularLocation>
</comment>
<evidence type="ECO:0000259" key="6">
    <source>
        <dbReference type="Pfam" id="PF13664"/>
    </source>
</evidence>
<evidence type="ECO:0000313" key="7">
    <source>
        <dbReference type="EMBL" id="AOW01436.1"/>
    </source>
</evidence>
<dbReference type="PANTHER" id="PTHR23241:SF102">
    <property type="entry name" value="LD23009P"/>
    <property type="match status" value="1"/>
</dbReference>
<dbReference type="VEuPathDB" id="FungiDB:YALI1_B11960g"/>
<evidence type="ECO:0000313" key="8">
    <source>
        <dbReference type="EMBL" id="RDW28470.1"/>
    </source>
</evidence>
<dbReference type="GeneID" id="2907110"/>
<dbReference type="Proteomes" id="UP000182444">
    <property type="component" value="Chromosome 1B"/>
</dbReference>
<evidence type="ECO:0000313" key="10">
    <source>
        <dbReference type="Proteomes" id="UP000256601"/>
    </source>
</evidence>
<dbReference type="VEuPathDB" id="FungiDB:YALI0_B08899g"/>
<feature type="transmembrane region" description="Helical" evidence="5">
    <location>
        <begin position="143"/>
        <end position="165"/>
    </location>
</feature>
<feature type="transmembrane region" description="Helical" evidence="5">
    <location>
        <begin position="51"/>
        <end position="72"/>
    </location>
</feature>
<name>A0A1D8N730_YARLL</name>
<dbReference type="AlphaFoldDB" id="A0A1D8N730"/>
<feature type="transmembrane region" description="Helical" evidence="5">
    <location>
        <begin position="78"/>
        <end position="99"/>
    </location>
</feature>
<dbReference type="PANTHER" id="PTHR23241">
    <property type="entry name" value="LATE EMBRYOGENESIS ABUNDANT PLANTS LEA-RELATED"/>
    <property type="match status" value="1"/>
</dbReference>
<evidence type="ECO:0000256" key="3">
    <source>
        <dbReference type="ARBA" id="ARBA00022989"/>
    </source>
</evidence>
<evidence type="ECO:0000313" key="9">
    <source>
        <dbReference type="Proteomes" id="UP000182444"/>
    </source>
</evidence>
<evidence type="ECO:0000256" key="5">
    <source>
        <dbReference type="SAM" id="Phobius"/>
    </source>
</evidence>
<keyword evidence="4 5" id="KW-0472">Membrane</keyword>
<dbReference type="OrthoDB" id="1641132at2759"/>
<dbReference type="GO" id="GO:0016020">
    <property type="term" value="C:membrane"/>
    <property type="evidence" value="ECO:0007669"/>
    <property type="project" value="UniProtKB-SubCell"/>
</dbReference>
<keyword evidence="2 5" id="KW-0812">Transmembrane</keyword>
<dbReference type="EMBL" id="CP017554">
    <property type="protein sequence ID" value="AOW01436.1"/>
    <property type="molecule type" value="Genomic_DNA"/>
</dbReference>
<protein>
    <recommendedName>
        <fullName evidence="6">TMEM205-like domain-containing protein</fullName>
    </recommendedName>
</protein>
<reference evidence="8 10" key="2">
    <citation type="submission" date="2018-07" db="EMBL/GenBank/DDBJ databases">
        <title>Draft Genome Assemblies for Five Robust Yarrowia lipolytica Strains Exhibiting High Lipid Production and Pentose Sugar Utilization and Sugar Alcohol Secretion from Undetoxified Lignocellulosic Biomass Hydrolysates.</title>
        <authorList>
            <consortium name="DOE Joint Genome Institute"/>
            <person name="Walker C."/>
            <person name="Ryu S."/>
            <person name="Na H."/>
            <person name="Zane M."/>
            <person name="LaButti K."/>
            <person name="Lipzen A."/>
            <person name="Haridas S."/>
            <person name="Barry K."/>
            <person name="Grigoriev I.V."/>
            <person name="Quarterman J."/>
            <person name="Slininger P."/>
            <person name="Dien B."/>
            <person name="Trinh C.T."/>
        </authorList>
    </citation>
    <scope>NUCLEOTIDE SEQUENCE [LARGE SCALE GENOMIC DNA]</scope>
    <source>
        <strain evidence="8 10">YB392</strain>
    </source>
</reference>
<dbReference type="KEGG" id="yli:2907110"/>
<reference evidence="7 9" key="1">
    <citation type="journal article" date="2016" name="PLoS ONE">
        <title>Sequence Assembly of Yarrowia lipolytica Strain W29/CLIB89 Shows Transposable Element Diversity.</title>
        <authorList>
            <person name="Magnan C."/>
            <person name="Yu J."/>
            <person name="Chang I."/>
            <person name="Jahn E."/>
            <person name="Kanomata Y."/>
            <person name="Wu J."/>
            <person name="Zeller M."/>
            <person name="Oakes M."/>
            <person name="Baldi P."/>
            <person name="Sandmeyer S."/>
        </authorList>
    </citation>
    <scope>NUCLEOTIDE SEQUENCE [LARGE SCALE GENOMIC DNA]</scope>
    <source>
        <strain evidence="7">CLIB89</strain>
        <strain evidence="9">CLIB89(W29)</strain>
    </source>
</reference>
<evidence type="ECO:0000256" key="4">
    <source>
        <dbReference type="ARBA" id="ARBA00023136"/>
    </source>
</evidence>
<dbReference type="Proteomes" id="UP000256601">
    <property type="component" value="Unassembled WGS sequence"/>
</dbReference>
<evidence type="ECO:0000256" key="2">
    <source>
        <dbReference type="ARBA" id="ARBA00022692"/>
    </source>
</evidence>
<proteinExistence type="predicted"/>
<accession>A0A1D8N730</accession>
<feature type="transmembrane region" description="Helical" evidence="5">
    <location>
        <begin position="12"/>
        <end position="30"/>
    </location>
</feature>
<feature type="domain" description="TMEM205-like" evidence="6">
    <location>
        <begin position="15"/>
        <end position="108"/>
    </location>
</feature>
<dbReference type="eggNOG" id="KOG2886">
    <property type="taxonomic scope" value="Eukaryota"/>
</dbReference>
<dbReference type="RefSeq" id="XP_500660.1">
    <property type="nucleotide sequence ID" value="XM_500660.1"/>
</dbReference>
<dbReference type="OMA" id="PLTSKTM"/>
<evidence type="ECO:0000256" key="1">
    <source>
        <dbReference type="ARBA" id="ARBA00004370"/>
    </source>
</evidence>
<sequence>MVASILATVAPYHLWTYSLLFGATAYQSFYNGIMAYRALPHEHFSNLQAKLFPGYFAFQALASGILLLTPPFVAGPAFYWPLGICLVGGLLNTLILGPANRRVMAQRKAQLDKEGLSHHKDPKASAELKAINKEFAKVHGASVLVNLIAFGAMTFYGATLTGGLLKTIPK</sequence>